<keyword evidence="3" id="KW-1185">Reference proteome</keyword>
<comment type="caution">
    <text evidence="2">The sequence shown here is derived from an EMBL/GenBank/DDBJ whole genome shotgun (WGS) entry which is preliminary data.</text>
</comment>
<dbReference type="PROSITE" id="PS50075">
    <property type="entry name" value="CARRIER"/>
    <property type="match status" value="1"/>
</dbReference>
<dbReference type="AlphaFoldDB" id="A0A4R0GGF8"/>
<dbReference type="Gene3D" id="1.10.1200.10">
    <property type="entry name" value="ACP-like"/>
    <property type="match status" value="1"/>
</dbReference>
<evidence type="ECO:0000259" key="1">
    <source>
        <dbReference type="PROSITE" id="PS50075"/>
    </source>
</evidence>
<organism evidence="2 3">
    <name type="scientific">Micromonospora zingiberis</name>
    <dbReference type="NCBI Taxonomy" id="2053011"/>
    <lineage>
        <taxon>Bacteria</taxon>
        <taxon>Bacillati</taxon>
        <taxon>Actinomycetota</taxon>
        <taxon>Actinomycetes</taxon>
        <taxon>Micromonosporales</taxon>
        <taxon>Micromonosporaceae</taxon>
        <taxon>Micromonospora</taxon>
    </lineage>
</organism>
<evidence type="ECO:0000313" key="2">
    <source>
        <dbReference type="EMBL" id="TCB94448.1"/>
    </source>
</evidence>
<dbReference type="OrthoDB" id="4237664at2"/>
<accession>A0A4R0GGF8</accession>
<feature type="domain" description="Carrier" evidence="1">
    <location>
        <begin position="7"/>
        <end position="88"/>
    </location>
</feature>
<gene>
    <name evidence="2" type="ORF">E0H26_21235</name>
</gene>
<dbReference type="InterPro" id="IPR009081">
    <property type="entry name" value="PP-bd_ACP"/>
</dbReference>
<reference evidence="2 3" key="1">
    <citation type="submission" date="2019-02" db="EMBL/GenBank/DDBJ databases">
        <title>Jishengella sp. nov., isolated from a root of Zingiber montanum.</title>
        <authorList>
            <person name="Kuncharoen N."/>
            <person name="Kudo T."/>
            <person name="Masahiro Y."/>
            <person name="Ohkuma M."/>
            <person name="Tanasupawat S."/>
        </authorList>
    </citation>
    <scope>NUCLEOTIDE SEQUENCE [LARGE SCALE GENOMIC DNA]</scope>
    <source>
        <strain evidence="2 3">PLAI 1-1</strain>
    </source>
</reference>
<dbReference type="Pfam" id="PF00550">
    <property type="entry name" value="PP-binding"/>
    <property type="match status" value="1"/>
</dbReference>
<dbReference type="InterPro" id="IPR036736">
    <property type="entry name" value="ACP-like_sf"/>
</dbReference>
<dbReference type="SUPFAM" id="SSF47336">
    <property type="entry name" value="ACP-like"/>
    <property type="match status" value="1"/>
</dbReference>
<protein>
    <submittedName>
        <fullName evidence="2">Acyl carrier protein</fullName>
    </submittedName>
</protein>
<proteinExistence type="predicted"/>
<dbReference type="Proteomes" id="UP000292274">
    <property type="component" value="Unassembled WGS sequence"/>
</dbReference>
<evidence type="ECO:0000313" key="3">
    <source>
        <dbReference type="Proteomes" id="UP000292274"/>
    </source>
</evidence>
<sequence>MRSLTGPTVETIIGVVVRLLADERGESEADVRDELAEGGWELPIDSLRLVEILVQLEQELGVEVPADVESARSMRSVRAFAEVVLAACTTSDGSPSS</sequence>
<dbReference type="EMBL" id="SJJR01000016">
    <property type="protein sequence ID" value="TCB94448.1"/>
    <property type="molecule type" value="Genomic_DNA"/>
</dbReference>
<dbReference type="RefSeq" id="WP_131306455.1">
    <property type="nucleotide sequence ID" value="NZ_SJJR01000016.1"/>
</dbReference>
<name>A0A4R0GGF8_9ACTN</name>